<dbReference type="PANTHER" id="PTHR43841:SF1">
    <property type="entry name" value="3-HYDROXYACYL-THIOESTER DEHYDRATASE X"/>
    <property type="match status" value="1"/>
</dbReference>
<organism evidence="2 3">
    <name type="scientific">Kwoniella mangroviensis CBS 10435</name>
    <dbReference type="NCBI Taxonomy" id="1331196"/>
    <lineage>
        <taxon>Eukaryota</taxon>
        <taxon>Fungi</taxon>
        <taxon>Dikarya</taxon>
        <taxon>Basidiomycota</taxon>
        <taxon>Agaricomycotina</taxon>
        <taxon>Tremellomycetes</taxon>
        <taxon>Tremellales</taxon>
        <taxon>Cryptococcaceae</taxon>
        <taxon>Kwoniella</taxon>
    </lineage>
</organism>
<protein>
    <recommendedName>
        <fullName evidence="1">MaoC-like domain-containing protein</fullName>
    </recommendedName>
</protein>
<dbReference type="SUPFAM" id="SSF54637">
    <property type="entry name" value="Thioesterase/thiol ester dehydrase-isomerase"/>
    <property type="match status" value="1"/>
</dbReference>
<evidence type="ECO:0000313" key="2">
    <source>
        <dbReference type="EMBL" id="OCF55335.1"/>
    </source>
</evidence>
<keyword evidence="3" id="KW-1185">Reference proteome</keyword>
<dbReference type="STRING" id="1331196.A0A1B9IIG7"/>
<reference evidence="2 3" key="1">
    <citation type="submission" date="2013-07" db="EMBL/GenBank/DDBJ databases">
        <title>The Genome Sequence of Kwoniella mangroviensis CBS10435.</title>
        <authorList>
            <consortium name="The Broad Institute Genome Sequencing Platform"/>
            <person name="Cuomo C."/>
            <person name="Litvintseva A."/>
            <person name="Chen Y."/>
            <person name="Heitman J."/>
            <person name="Sun S."/>
            <person name="Springer D."/>
            <person name="Dromer F."/>
            <person name="Young S.K."/>
            <person name="Zeng Q."/>
            <person name="Gargeya S."/>
            <person name="Fitzgerald M."/>
            <person name="Abouelleil A."/>
            <person name="Alvarado L."/>
            <person name="Berlin A.M."/>
            <person name="Chapman S.B."/>
            <person name="Dewar J."/>
            <person name="Goldberg J."/>
            <person name="Griggs A."/>
            <person name="Gujja S."/>
            <person name="Hansen M."/>
            <person name="Howarth C."/>
            <person name="Imamovic A."/>
            <person name="Larimer J."/>
            <person name="McCowan C."/>
            <person name="Murphy C."/>
            <person name="Pearson M."/>
            <person name="Priest M."/>
            <person name="Roberts A."/>
            <person name="Saif S."/>
            <person name="Shea T."/>
            <person name="Sykes S."/>
            <person name="Wortman J."/>
            <person name="Nusbaum C."/>
            <person name="Birren B."/>
        </authorList>
    </citation>
    <scope>NUCLEOTIDE SEQUENCE [LARGE SCALE GENOMIC DNA]</scope>
    <source>
        <strain evidence="2 3">CBS 10435</strain>
    </source>
</reference>
<feature type="domain" description="MaoC-like" evidence="1">
    <location>
        <begin position="162"/>
        <end position="265"/>
    </location>
</feature>
<dbReference type="PANTHER" id="PTHR43841">
    <property type="entry name" value="3-HYDROXYACYL-THIOESTER DEHYDRATASE HTDX-RELATED"/>
    <property type="match status" value="1"/>
</dbReference>
<dbReference type="CDD" id="cd03441">
    <property type="entry name" value="R_hydratase_like"/>
    <property type="match status" value="1"/>
</dbReference>
<name>A0A1B9IIG7_9TREE</name>
<evidence type="ECO:0000313" key="3">
    <source>
        <dbReference type="Proteomes" id="UP000092583"/>
    </source>
</evidence>
<dbReference type="Gene3D" id="3.10.129.10">
    <property type="entry name" value="Hotdog Thioesterase"/>
    <property type="match status" value="1"/>
</dbReference>
<dbReference type="AlphaFoldDB" id="A0A1B9IIG7"/>
<dbReference type="OrthoDB" id="533830at2759"/>
<accession>A0A1B9IIG7</accession>
<gene>
    <name evidence="2" type="ORF">L486_07450</name>
</gene>
<proteinExistence type="predicted"/>
<evidence type="ECO:0000259" key="1">
    <source>
        <dbReference type="Pfam" id="PF01575"/>
    </source>
</evidence>
<dbReference type="InterPro" id="IPR029069">
    <property type="entry name" value="HotDog_dom_sf"/>
</dbReference>
<dbReference type="InterPro" id="IPR002539">
    <property type="entry name" value="MaoC-like_dom"/>
</dbReference>
<dbReference type="EMBL" id="KI669467">
    <property type="protein sequence ID" value="OCF55335.1"/>
    <property type="molecule type" value="Genomic_DNA"/>
</dbReference>
<reference evidence="3" key="2">
    <citation type="submission" date="2013-12" db="EMBL/GenBank/DDBJ databases">
        <title>Evolution of pathogenesis and genome organization in the Tremellales.</title>
        <authorList>
            <person name="Cuomo C."/>
            <person name="Litvintseva A."/>
            <person name="Heitman J."/>
            <person name="Chen Y."/>
            <person name="Sun S."/>
            <person name="Springer D."/>
            <person name="Dromer F."/>
            <person name="Young S."/>
            <person name="Zeng Q."/>
            <person name="Chapman S."/>
            <person name="Gujja S."/>
            <person name="Saif S."/>
            <person name="Birren B."/>
        </authorList>
    </citation>
    <scope>NUCLEOTIDE SEQUENCE [LARGE SCALE GENOMIC DNA]</scope>
    <source>
        <strain evidence="3">CBS 10435</strain>
    </source>
</reference>
<dbReference type="Pfam" id="PF01575">
    <property type="entry name" value="MaoC_dehydratas"/>
    <property type="match status" value="1"/>
</dbReference>
<dbReference type="Proteomes" id="UP000092583">
    <property type="component" value="Unassembled WGS sequence"/>
</dbReference>
<sequence>MPFHITSSDIDNYLHCLSPSSSSSNTKQNILSSGRHLQLLLSALTEPSMLLLLSKENCPIDPIGSVNVRNKFTLIDLPRCQQTLQNTLDNESKPGPGLIAMAKLDQNVRKVKRGWKFTIIVELLLDQTGTDTGNGSAIYKQEFTMLEFHKHPQQPSIPPPNATTSINIGSIGMFDIGEEEPWNWARISKDYNPIHTSSTAAKLLGFKSTIAHGNHIVSKAIQQLSDHKIQMDKGMKGWIKVEFKRPIIVPSTLEIKMYPQETEKEEQLVEIWMNGKVATTITFGNEWQSS</sequence>